<dbReference type="RefSeq" id="WP_263542525.1">
    <property type="nucleotide sequence ID" value="NZ_JAOVZO020000023.1"/>
</dbReference>
<dbReference type="PANTHER" id="PTHR24221:SF654">
    <property type="entry name" value="ATP-BINDING CASSETTE SUB-FAMILY B MEMBER 6"/>
    <property type="match status" value="1"/>
</dbReference>
<dbReference type="PANTHER" id="PTHR24221">
    <property type="entry name" value="ATP-BINDING CASSETTE SUB-FAMILY B"/>
    <property type="match status" value="1"/>
</dbReference>
<feature type="transmembrane region" description="Helical" evidence="7">
    <location>
        <begin position="230"/>
        <end position="256"/>
    </location>
</feature>
<keyword evidence="6 7" id="KW-0472">Membrane</keyword>
<feature type="domain" description="ABC transporter" evidence="8">
    <location>
        <begin position="325"/>
        <end position="554"/>
    </location>
</feature>
<dbReference type="GO" id="GO:0005886">
    <property type="term" value="C:plasma membrane"/>
    <property type="evidence" value="ECO:0007669"/>
    <property type="project" value="UniProtKB-SubCell"/>
</dbReference>
<evidence type="ECO:0000256" key="7">
    <source>
        <dbReference type="SAM" id="Phobius"/>
    </source>
</evidence>
<keyword evidence="4" id="KW-0067">ATP-binding</keyword>
<dbReference type="PROSITE" id="PS50929">
    <property type="entry name" value="ABC_TM1F"/>
    <property type="match status" value="1"/>
</dbReference>
<name>A0A9X3YRI8_9GAMM</name>
<gene>
    <name evidence="10" type="ORF">OD750_026990</name>
</gene>
<dbReference type="SUPFAM" id="SSF52540">
    <property type="entry name" value="P-loop containing nucleoside triphosphate hydrolases"/>
    <property type="match status" value="1"/>
</dbReference>
<dbReference type="GO" id="GO:0005524">
    <property type="term" value="F:ATP binding"/>
    <property type="evidence" value="ECO:0007669"/>
    <property type="project" value="UniProtKB-KW"/>
</dbReference>
<organism evidence="10 11">
    <name type="scientific">Tahibacter soli</name>
    <dbReference type="NCBI Taxonomy" id="2983605"/>
    <lineage>
        <taxon>Bacteria</taxon>
        <taxon>Pseudomonadati</taxon>
        <taxon>Pseudomonadota</taxon>
        <taxon>Gammaproteobacteria</taxon>
        <taxon>Lysobacterales</taxon>
        <taxon>Rhodanobacteraceae</taxon>
        <taxon>Tahibacter</taxon>
    </lineage>
</organism>
<keyword evidence="5 7" id="KW-1133">Transmembrane helix</keyword>
<dbReference type="AlphaFoldDB" id="A0A9X3YRI8"/>
<evidence type="ECO:0000259" key="9">
    <source>
        <dbReference type="PROSITE" id="PS50929"/>
    </source>
</evidence>
<dbReference type="InterPro" id="IPR003439">
    <property type="entry name" value="ABC_transporter-like_ATP-bd"/>
</dbReference>
<dbReference type="NCBIfam" id="TIGR01194">
    <property type="entry name" value="cyc_pep_trnsptr"/>
    <property type="match status" value="1"/>
</dbReference>
<dbReference type="SMART" id="SM00382">
    <property type="entry name" value="AAA"/>
    <property type="match status" value="1"/>
</dbReference>
<dbReference type="PROSITE" id="PS50893">
    <property type="entry name" value="ABC_TRANSPORTER_2"/>
    <property type="match status" value="1"/>
</dbReference>
<comment type="caution">
    <text evidence="10">The sequence shown here is derived from an EMBL/GenBank/DDBJ whole genome shotgun (WGS) entry which is preliminary data.</text>
</comment>
<evidence type="ECO:0000256" key="2">
    <source>
        <dbReference type="ARBA" id="ARBA00022692"/>
    </source>
</evidence>
<evidence type="ECO:0000259" key="8">
    <source>
        <dbReference type="PROSITE" id="PS50893"/>
    </source>
</evidence>
<dbReference type="EMBL" id="JAOVZO020000023">
    <property type="protein sequence ID" value="MDC8016190.1"/>
    <property type="molecule type" value="Genomic_DNA"/>
</dbReference>
<protein>
    <submittedName>
        <fullName evidence="10">Cyclic peptide export ABC transporter</fullName>
    </submittedName>
</protein>
<dbReference type="Gene3D" id="3.40.50.300">
    <property type="entry name" value="P-loop containing nucleotide triphosphate hydrolases"/>
    <property type="match status" value="1"/>
</dbReference>
<dbReference type="GO" id="GO:0034040">
    <property type="term" value="F:ATPase-coupled lipid transmembrane transporter activity"/>
    <property type="evidence" value="ECO:0007669"/>
    <property type="project" value="TreeGrafter"/>
</dbReference>
<proteinExistence type="predicted"/>
<dbReference type="InterPro" id="IPR036640">
    <property type="entry name" value="ABC1_TM_sf"/>
</dbReference>
<evidence type="ECO:0000256" key="1">
    <source>
        <dbReference type="ARBA" id="ARBA00004651"/>
    </source>
</evidence>
<dbReference type="GO" id="GO:0016887">
    <property type="term" value="F:ATP hydrolysis activity"/>
    <property type="evidence" value="ECO:0007669"/>
    <property type="project" value="InterPro"/>
</dbReference>
<dbReference type="InterPro" id="IPR027417">
    <property type="entry name" value="P-loop_NTPase"/>
</dbReference>
<dbReference type="GO" id="GO:0015833">
    <property type="term" value="P:peptide transport"/>
    <property type="evidence" value="ECO:0007669"/>
    <property type="project" value="InterPro"/>
</dbReference>
<accession>A0A9X3YRI8</accession>
<comment type="subcellular location">
    <subcellularLocation>
        <location evidence="1">Cell membrane</location>
        <topology evidence="1">Multi-pass membrane protein</topology>
    </subcellularLocation>
</comment>
<feature type="domain" description="ABC transmembrane type-1" evidence="9">
    <location>
        <begin position="14"/>
        <end position="289"/>
    </location>
</feature>
<dbReference type="Pfam" id="PF00005">
    <property type="entry name" value="ABC_tran"/>
    <property type="match status" value="1"/>
</dbReference>
<keyword evidence="3" id="KW-0547">Nucleotide-binding</keyword>
<dbReference type="Gene3D" id="1.20.1560.10">
    <property type="entry name" value="ABC transporter type 1, transmembrane domain"/>
    <property type="match status" value="1"/>
</dbReference>
<dbReference type="InterPro" id="IPR005898">
    <property type="entry name" value="Cyc_pep_transpt_SyrD/YojI"/>
</dbReference>
<dbReference type="CDD" id="cd03228">
    <property type="entry name" value="ABCC_MRP_Like"/>
    <property type="match status" value="1"/>
</dbReference>
<dbReference type="InterPro" id="IPR003593">
    <property type="entry name" value="AAA+_ATPase"/>
</dbReference>
<keyword evidence="2 7" id="KW-0812">Transmembrane</keyword>
<dbReference type="GO" id="GO:1904680">
    <property type="term" value="F:peptide transmembrane transporter activity"/>
    <property type="evidence" value="ECO:0007669"/>
    <property type="project" value="InterPro"/>
</dbReference>
<evidence type="ECO:0000256" key="6">
    <source>
        <dbReference type="ARBA" id="ARBA00023136"/>
    </source>
</evidence>
<dbReference type="Proteomes" id="UP001139971">
    <property type="component" value="Unassembled WGS sequence"/>
</dbReference>
<reference evidence="10" key="1">
    <citation type="submission" date="2023-02" db="EMBL/GenBank/DDBJ databases">
        <title>Tahibacter soli sp. nov. isolated from soil.</title>
        <authorList>
            <person name="Baek J.H."/>
            <person name="Lee J.K."/>
            <person name="Choi D.G."/>
            <person name="Jeon C.O."/>
        </authorList>
    </citation>
    <scope>NUCLEOTIDE SEQUENCE</scope>
    <source>
        <strain evidence="10">BL</strain>
    </source>
</reference>
<dbReference type="GO" id="GO:0140359">
    <property type="term" value="F:ABC-type transporter activity"/>
    <property type="evidence" value="ECO:0007669"/>
    <property type="project" value="InterPro"/>
</dbReference>
<keyword evidence="11" id="KW-1185">Reference proteome</keyword>
<dbReference type="InterPro" id="IPR039421">
    <property type="entry name" value="Type_1_exporter"/>
</dbReference>
<evidence type="ECO:0000313" key="10">
    <source>
        <dbReference type="EMBL" id="MDC8016190.1"/>
    </source>
</evidence>
<feature type="transmembrane region" description="Helical" evidence="7">
    <location>
        <begin position="262"/>
        <end position="287"/>
    </location>
</feature>
<evidence type="ECO:0000256" key="5">
    <source>
        <dbReference type="ARBA" id="ARBA00022989"/>
    </source>
</evidence>
<dbReference type="InterPro" id="IPR011527">
    <property type="entry name" value="ABC1_TM_dom"/>
</dbReference>
<dbReference type="SUPFAM" id="SSF90123">
    <property type="entry name" value="ABC transporter transmembrane region"/>
    <property type="match status" value="1"/>
</dbReference>
<evidence type="ECO:0000313" key="11">
    <source>
        <dbReference type="Proteomes" id="UP001139971"/>
    </source>
</evidence>
<sequence>MNIVSYLVRESWKLVLFAVVAGVASGLAGASLAKVISDAILGEGRASHAWLFFGLCLAYLAAKSISELSLMHLVQSAILRLRVELSRKLLATPLKKQQAIGKAELMAIMTNDISAFVQAFQALPAALGNGVILLTCFAYMAWLSWPLFLLFAGIITASLFGYLRAERYPLRQMVKLRAKLDNLYVHFTGLIEGSKELQLNADRGRVFVDDVIAPDARDFRRFFLGTMTTYTWISNVGLVLFYAIIGVLLFVIPALLPQRANVLTTFTLILLFLVRPISDLVFCLPVLRQANVSLDKIRQLEDALATPTEAAAGPDPFASASPLQLELRGVCHHYPGLTEDAPFMLGPMDLTVRQGEILFIAGGNGSGKTTLAMILLGFYEPESGAIRLNGVPVTAENLDAYRRYFSAVYADFHLFEQLLGTDREAVEQRATHYIRKLEMAHKVTVDNGKFSTVNLSTGQRKRLALVSAYLEDRQICVFDEWASDQDPAFKRVFYTELLPDLAQRGKTVVVITHDDAYFHCADRVIRLEDGHLRPAAPHAAADTGAVEPRVVAETV</sequence>
<feature type="transmembrane region" description="Helical" evidence="7">
    <location>
        <begin position="49"/>
        <end position="74"/>
    </location>
</feature>
<evidence type="ECO:0000256" key="4">
    <source>
        <dbReference type="ARBA" id="ARBA00022840"/>
    </source>
</evidence>
<evidence type="ECO:0000256" key="3">
    <source>
        <dbReference type="ARBA" id="ARBA00022741"/>
    </source>
</evidence>
<feature type="transmembrane region" description="Helical" evidence="7">
    <location>
        <begin position="147"/>
        <end position="165"/>
    </location>
</feature>